<dbReference type="OrthoDB" id="9806213at2"/>
<dbReference type="EMBL" id="RJJR01000032">
    <property type="protein sequence ID" value="RNI31836.1"/>
    <property type="molecule type" value="Genomic_DNA"/>
</dbReference>
<name>A0A3M9N283_9BACT</name>
<accession>A0A3M9N283</accession>
<evidence type="ECO:0000313" key="2">
    <source>
        <dbReference type="EMBL" id="RNI31836.1"/>
    </source>
</evidence>
<organism evidence="2 3">
    <name type="scientific">Hanamia caeni</name>
    <dbReference type="NCBI Taxonomy" id="2294116"/>
    <lineage>
        <taxon>Bacteria</taxon>
        <taxon>Pseudomonadati</taxon>
        <taxon>Bacteroidota</taxon>
        <taxon>Chitinophagia</taxon>
        <taxon>Chitinophagales</taxon>
        <taxon>Chitinophagaceae</taxon>
        <taxon>Hanamia</taxon>
    </lineage>
</organism>
<reference evidence="2 3" key="1">
    <citation type="submission" date="2018-11" db="EMBL/GenBank/DDBJ databases">
        <title>Draft genome sequence of Ferruginibacter sp. BO-59.</title>
        <authorList>
            <person name="Im W.T."/>
        </authorList>
    </citation>
    <scope>NUCLEOTIDE SEQUENCE [LARGE SCALE GENOMIC DNA]</scope>
    <source>
        <strain evidence="2 3">BO-59</strain>
    </source>
</reference>
<dbReference type="AlphaFoldDB" id="A0A3M9N283"/>
<feature type="domain" description="Abortive phage infection protein C-terminal" evidence="1">
    <location>
        <begin position="236"/>
        <end position="545"/>
    </location>
</feature>
<dbReference type="Proteomes" id="UP000267223">
    <property type="component" value="Unassembled WGS sequence"/>
</dbReference>
<dbReference type="Pfam" id="PF10592">
    <property type="entry name" value="AIPR"/>
    <property type="match status" value="1"/>
</dbReference>
<dbReference type="RefSeq" id="WP_123122744.1">
    <property type="nucleotide sequence ID" value="NZ_RJJR01000032.1"/>
</dbReference>
<comment type="caution">
    <text evidence="2">The sequence shown here is derived from an EMBL/GenBank/DDBJ whole genome shotgun (WGS) entry which is preliminary data.</text>
</comment>
<evidence type="ECO:0000259" key="1">
    <source>
        <dbReference type="Pfam" id="PF10592"/>
    </source>
</evidence>
<proteinExistence type="predicted"/>
<gene>
    <name evidence="2" type="ORF">EFY79_21070</name>
</gene>
<dbReference type="InterPro" id="IPR018891">
    <property type="entry name" value="AIPR_C"/>
</dbReference>
<sequence>MAITLDRLTETQNLLKSKYGGTKEDYFAPLFISDKFEKRIETVIDNCAFGNNDYGIDGYYIDKEAKNLYLYQFKWSDNYELFKDTYKRLIKDGVERIFGDPYTDTLINKVVPKLKLELQEYKDLINKVYICFVFNGEPEKAEGSRVLESLREELESKKHFIDSYFNSDEITLTIQYISNETKKVNQTSRTKKTFQYDISFKAQSVKVASGNETLHLGFLSLYDLYRMFVDMKQRLFEKNIRAGLEADLAPNQAIKKSLKEIVINKKVNPEYFTFHHNGVTLFAEKLEAENGTSKIVEPRVLNGAQTITTLSRFIEEIQKQPNFSEYEKTLKQIEVIGKIITNCTQEFVTQVTISNNKQNPVESWNLRANDLIQLEFDDKFRNDGIFYERQENSFANLRDSDLEELGIEHHKEIKIKKLAQTFLAIQGEIDKISEIGKVFETDTLYEKAFNPQFLKSDTRKIIIAYKVQFRLNAIINEIESRGENKYFFVRYARNLVWALTVQGLLNDNYVDDLLENYGHTLSVEADFNSIVKDIGSKKIRIILSELIKQKKYDDYMTNGKFSFLKTRIAFVDSMTIANKRYGWDMLKITHNGQ</sequence>
<protein>
    <recommendedName>
        <fullName evidence="1">Abortive phage infection protein C-terminal domain-containing protein</fullName>
    </recommendedName>
</protein>
<keyword evidence="3" id="KW-1185">Reference proteome</keyword>
<evidence type="ECO:0000313" key="3">
    <source>
        <dbReference type="Proteomes" id="UP000267223"/>
    </source>
</evidence>